<feature type="chain" id="PRO_5002939187" description="Cell wall protein PhiA" evidence="1">
    <location>
        <begin position="19"/>
        <end position="190"/>
    </location>
</feature>
<evidence type="ECO:0008006" key="4">
    <source>
        <dbReference type="Google" id="ProtNLM"/>
    </source>
</evidence>
<dbReference type="GeneID" id="8437928"/>
<reference evidence="3" key="1">
    <citation type="journal article" date="2009" name="Genome Res.">
        <title>Comparative genomic analyses of the human fungal pathogens Coccidioides and their relatives.</title>
        <authorList>
            <person name="Sharpton T.J."/>
            <person name="Stajich J.E."/>
            <person name="Rounsley S.D."/>
            <person name="Gardner M.J."/>
            <person name="Wortman J.R."/>
            <person name="Jordar V.S."/>
            <person name="Maiti R."/>
            <person name="Kodira C.D."/>
            <person name="Neafsey D.E."/>
            <person name="Zeng Q."/>
            <person name="Hung C.-Y."/>
            <person name="McMahan C."/>
            <person name="Muszewska A."/>
            <person name="Grynberg M."/>
            <person name="Mandel M.A."/>
            <person name="Kellner E.M."/>
            <person name="Barker B.M."/>
            <person name="Galgiani J.N."/>
            <person name="Orbach M.J."/>
            <person name="Kirkland T.N."/>
            <person name="Cole G.T."/>
            <person name="Henn M.R."/>
            <person name="Birren B.W."/>
            <person name="Taylor J.W."/>
        </authorList>
    </citation>
    <scope>NUCLEOTIDE SEQUENCE [LARGE SCALE GENOMIC DNA]</scope>
    <source>
        <strain evidence="3">UAMH 1704</strain>
    </source>
</reference>
<dbReference type="RefSeq" id="XP_002542902.1">
    <property type="nucleotide sequence ID" value="XM_002542856.1"/>
</dbReference>
<name>C4JFT4_UNCRE</name>
<sequence length="190" mass="20435">MRFSTILLGALAAVTASATPTSCPPPKPNKEFGVVAIHAGSGVHNQAFNAALRSLFAGLPDQNAQCKRSNEKFATFYLKDGALFLYTPKSAEKQQIFVDRSGMGMGKIGYLTGDEGKPRYAELTGWSINGDNHLQFAGSDLVACPNSLNGSWSIWASGFKTPGHNQNCIDIASRVEYTKDPNPCVYSRSP</sequence>
<dbReference type="AlphaFoldDB" id="C4JFT4"/>
<keyword evidence="3" id="KW-1185">Reference proteome</keyword>
<dbReference type="OrthoDB" id="4093325at2759"/>
<dbReference type="Proteomes" id="UP000002058">
    <property type="component" value="Unassembled WGS sequence"/>
</dbReference>
<organism evidence="2 3">
    <name type="scientific">Uncinocarpus reesii (strain UAMH 1704)</name>
    <dbReference type="NCBI Taxonomy" id="336963"/>
    <lineage>
        <taxon>Eukaryota</taxon>
        <taxon>Fungi</taxon>
        <taxon>Dikarya</taxon>
        <taxon>Ascomycota</taxon>
        <taxon>Pezizomycotina</taxon>
        <taxon>Eurotiomycetes</taxon>
        <taxon>Eurotiomycetidae</taxon>
        <taxon>Onygenales</taxon>
        <taxon>Onygenaceae</taxon>
        <taxon>Uncinocarpus</taxon>
    </lineage>
</organism>
<dbReference type="EMBL" id="CH476615">
    <property type="protein sequence ID" value="EEP77569.1"/>
    <property type="molecule type" value="Genomic_DNA"/>
</dbReference>
<dbReference type="InParanoid" id="C4JFT4"/>
<gene>
    <name evidence="2" type="ORF">UREG_02418</name>
</gene>
<dbReference type="eggNOG" id="ENOG502SRG4">
    <property type="taxonomic scope" value="Eukaryota"/>
</dbReference>
<keyword evidence="1" id="KW-0732">Signal</keyword>
<feature type="signal peptide" evidence="1">
    <location>
        <begin position="1"/>
        <end position="18"/>
    </location>
</feature>
<protein>
    <recommendedName>
        <fullName evidence="4">Cell wall protein PhiA</fullName>
    </recommendedName>
</protein>
<evidence type="ECO:0000313" key="2">
    <source>
        <dbReference type="EMBL" id="EEP77569.1"/>
    </source>
</evidence>
<accession>C4JFT4</accession>
<evidence type="ECO:0000256" key="1">
    <source>
        <dbReference type="SAM" id="SignalP"/>
    </source>
</evidence>
<dbReference type="KEGG" id="ure:UREG_02418"/>
<proteinExistence type="predicted"/>
<dbReference type="OMA" id="ELWLYSV"/>
<evidence type="ECO:0000313" key="3">
    <source>
        <dbReference type="Proteomes" id="UP000002058"/>
    </source>
</evidence>
<dbReference type="HOGENOM" id="CLU_097238_0_0_1"/>
<dbReference type="VEuPathDB" id="FungiDB:UREG_02418"/>